<dbReference type="PROSITE" id="PS51181">
    <property type="entry name" value="PPASE_TENSIN"/>
    <property type="match status" value="1"/>
</dbReference>
<evidence type="ECO:0000256" key="3">
    <source>
        <dbReference type="ARBA" id="ARBA00022801"/>
    </source>
</evidence>
<dbReference type="PANTHER" id="PTHR12305:SF60">
    <property type="entry name" value="PHOSPHATIDYLINOSITOL 3,4,5-TRISPHOSPHATE 3-PHOSPHATASE TPTE2-RELATED"/>
    <property type="match status" value="1"/>
</dbReference>
<evidence type="ECO:0000313" key="8">
    <source>
        <dbReference type="EMBL" id="CAK7936042.1"/>
    </source>
</evidence>
<dbReference type="SUPFAM" id="SSF49562">
    <property type="entry name" value="C2 domain (Calcium/lipid-binding domain, CaLB)"/>
    <property type="match status" value="1"/>
</dbReference>
<feature type="domain" description="Phosphatase tensin-type" evidence="6">
    <location>
        <begin position="24"/>
        <end position="197"/>
    </location>
</feature>
<dbReference type="Pfam" id="PF22785">
    <property type="entry name" value="Tc-R-P"/>
    <property type="match status" value="1"/>
</dbReference>
<dbReference type="InterPro" id="IPR003595">
    <property type="entry name" value="Tyr_Pase_cat"/>
</dbReference>
<evidence type="ECO:0000259" key="5">
    <source>
        <dbReference type="PROSITE" id="PS50056"/>
    </source>
</evidence>
<reference evidence="8" key="1">
    <citation type="submission" date="2024-01" db="EMBL/GenBank/DDBJ databases">
        <authorList>
            <person name="Webb A."/>
        </authorList>
    </citation>
    <scope>NUCLEOTIDE SEQUENCE</scope>
    <source>
        <strain evidence="8">Pm1</strain>
    </source>
</reference>
<evidence type="ECO:0000259" key="6">
    <source>
        <dbReference type="PROSITE" id="PS51181"/>
    </source>
</evidence>
<dbReference type="SMART" id="SM00404">
    <property type="entry name" value="PTPc_motif"/>
    <property type="match status" value="1"/>
</dbReference>
<dbReference type="InterPro" id="IPR051281">
    <property type="entry name" value="Dual-spec_lipid-protein_phosph"/>
</dbReference>
<keyword evidence="4" id="KW-0966">Cell projection</keyword>
<keyword evidence="3" id="KW-0378">Hydrolase</keyword>
<sequence length="332" mass="38212">MASRFSGCRQVLAVPRSLVSQNKRRFRQDGFDLDLGYVHPRVIVMGYPATGVELLFRNSREEVQSFLEERHAGDYFVFNFCDEPKRSYSPITFDGRVKRFPIEDHNVPSFQTMVAFCEEAAAWLAGSKKHVVVLHCKAGKGRAGMMACMLLLRMGYVATATEAIECYNSERVRDHRGLTVASQTKWVAYYAASRVRVSVFRDISRAEPTVTVHKLTLNNTLTAKKLPKLRLRIFTLAPNGLSKTLIHQKIGFHEFELCQEIRGCVMIEFRREQMNGCMRAKHFKIWFNTHFLKPDARTGRVTFPRSEMDWASQDKKYHRLPAAFELSMTISK</sequence>
<dbReference type="PANTHER" id="PTHR12305">
    <property type="entry name" value="PHOSPHATASE WITH HOMOLOGY TO TENSIN"/>
    <property type="match status" value="1"/>
</dbReference>
<protein>
    <recommendedName>
        <fullName evidence="10">Phosphatidylinositol-3,4,5-trisphosphate 3-phosphatase</fullName>
    </recommendedName>
</protein>
<dbReference type="PROSITE" id="PS50056">
    <property type="entry name" value="TYR_PHOSPHATASE_2"/>
    <property type="match status" value="1"/>
</dbReference>
<dbReference type="InterPro" id="IPR014020">
    <property type="entry name" value="Tensin_C2-dom"/>
</dbReference>
<evidence type="ECO:0000259" key="7">
    <source>
        <dbReference type="PROSITE" id="PS51182"/>
    </source>
</evidence>
<accession>A0AAV1UPR0</accession>
<comment type="subcellular location">
    <subcellularLocation>
        <location evidence="1">Cell projection</location>
    </subcellularLocation>
</comment>
<dbReference type="InterPro" id="IPR035892">
    <property type="entry name" value="C2_domain_sf"/>
</dbReference>
<dbReference type="Proteomes" id="UP001162060">
    <property type="component" value="Unassembled WGS sequence"/>
</dbReference>
<dbReference type="GO" id="GO:0016314">
    <property type="term" value="F:phosphatidylinositol-3,4,5-trisphosphate 3-phosphatase activity"/>
    <property type="evidence" value="ECO:0007669"/>
    <property type="project" value="TreeGrafter"/>
</dbReference>
<evidence type="ECO:0000256" key="1">
    <source>
        <dbReference type="ARBA" id="ARBA00004316"/>
    </source>
</evidence>
<evidence type="ECO:0000313" key="9">
    <source>
        <dbReference type="Proteomes" id="UP001162060"/>
    </source>
</evidence>
<dbReference type="Gene3D" id="2.60.40.1110">
    <property type="match status" value="1"/>
</dbReference>
<dbReference type="AlphaFoldDB" id="A0AAV1UPR0"/>
<proteinExistence type="inferred from homology"/>
<evidence type="ECO:0008006" key="10">
    <source>
        <dbReference type="Google" id="ProtNLM"/>
    </source>
</evidence>
<organism evidence="8 9">
    <name type="scientific">Peronospora matthiolae</name>
    <dbReference type="NCBI Taxonomy" id="2874970"/>
    <lineage>
        <taxon>Eukaryota</taxon>
        <taxon>Sar</taxon>
        <taxon>Stramenopiles</taxon>
        <taxon>Oomycota</taxon>
        <taxon>Peronosporomycetes</taxon>
        <taxon>Peronosporales</taxon>
        <taxon>Peronosporaceae</taxon>
        <taxon>Peronospora</taxon>
    </lineage>
</organism>
<dbReference type="Gene3D" id="3.90.190.10">
    <property type="entry name" value="Protein tyrosine phosphatase superfamily"/>
    <property type="match status" value="1"/>
</dbReference>
<evidence type="ECO:0000256" key="4">
    <source>
        <dbReference type="ARBA" id="ARBA00023273"/>
    </source>
</evidence>
<feature type="domain" description="Tyrosine specific protein phosphatases" evidence="5">
    <location>
        <begin position="108"/>
        <end position="171"/>
    </location>
</feature>
<dbReference type="Pfam" id="PF10409">
    <property type="entry name" value="PTEN_C2"/>
    <property type="match status" value="1"/>
</dbReference>
<dbReference type="EMBL" id="CAKLBY020000223">
    <property type="protein sequence ID" value="CAK7936042.1"/>
    <property type="molecule type" value="Genomic_DNA"/>
</dbReference>
<dbReference type="InterPro" id="IPR000387">
    <property type="entry name" value="Tyr_Pase_dom"/>
</dbReference>
<dbReference type="GO" id="GO:0042995">
    <property type="term" value="C:cell projection"/>
    <property type="evidence" value="ECO:0007669"/>
    <property type="project" value="UniProtKB-SubCell"/>
</dbReference>
<dbReference type="PROSITE" id="PS51182">
    <property type="entry name" value="C2_TENSIN"/>
    <property type="match status" value="1"/>
</dbReference>
<dbReference type="SUPFAM" id="SSF52799">
    <property type="entry name" value="(Phosphotyrosine protein) phosphatases II"/>
    <property type="match status" value="1"/>
</dbReference>
<gene>
    <name evidence="8" type="ORF">PM001_LOCUS21192</name>
</gene>
<feature type="domain" description="C2 tensin-type" evidence="7">
    <location>
        <begin position="190"/>
        <end position="332"/>
    </location>
</feature>
<name>A0AAV1UPR0_9STRA</name>
<dbReference type="InterPro" id="IPR029023">
    <property type="entry name" value="Tensin_phosphatase"/>
</dbReference>
<comment type="caution">
    <text evidence="8">The sequence shown here is derived from an EMBL/GenBank/DDBJ whole genome shotgun (WGS) entry which is preliminary data.</text>
</comment>
<dbReference type="GO" id="GO:0005829">
    <property type="term" value="C:cytosol"/>
    <property type="evidence" value="ECO:0007669"/>
    <property type="project" value="TreeGrafter"/>
</dbReference>
<dbReference type="InterPro" id="IPR029021">
    <property type="entry name" value="Prot-tyrosine_phosphatase-like"/>
</dbReference>
<evidence type="ECO:0000256" key="2">
    <source>
        <dbReference type="ARBA" id="ARBA00007881"/>
    </source>
</evidence>
<comment type="similarity">
    <text evidence="2">Belongs to the PTEN phosphatase protein family.</text>
</comment>